<dbReference type="EMBL" id="JAAVMX010000005">
    <property type="protein sequence ID" value="KAF4508580.1"/>
    <property type="molecule type" value="Genomic_DNA"/>
</dbReference>
<keyword evidence="2" id="KW-1185">Reference proteome</keyword>
<dbReference type="AlphaFoldDB" id="A0A8H4V5L4"/>
<name>A0A8H4V5L4_9HYPO</name>
<reference evidence="1 2" key="1">
    <citation type="journal article" date="2020" name="Genome Biol. Evol.">
        <title>A new high-quality draft genome assembly of the Chinese cordyceps Ophiocordyceps sinensis.</title>
        <authorList>
            <person name="Shu R."/>
            <person name="Zhang J."/>
            <person name="Meng Q."/>
            <person name="Zhang H."/>
            <person name="Zhou G."/>
            <person name="Li M."/>
            <person name="Wu P."/>
            <person name="Zhao Y."/>
            <person name="Chen C."/>
            <person name="Qin Q."/>
        </authorList>
    </citation>
    <scope>NUCLEOTIDE SEQUENCE [LARGE SCALE GENOMIC DNA]</scope>
    <source>
        <strain evidence="1 2">IOZ07</strain>
    </source>
</reference>
<proteinExistence type="predicted"/>
<accession>A0A8H4V5L4</accession>
<protein>
    <submittedName>
        <fullName evidence="1">Uncharacterized protein</fullName>
    </submittedName>
</protein>
<gene>
    <name evidence="1" type="ORF">G6O67_004939</name>
</gene>
<sequence length="293" mass="33625">MEEATTSPGQTLAISRILRFNHRERLLVKPIHWSSRHLELLGCSFGKPAREPKVAAPVLFGPLGSGHLRDAFASMDWRLPYRCDALDELLSNDELYLYQHNLGFFFNDKHVETLRCRVLFSPDPQHGILAAYVDLDFIYELRAKSVGLPIYSPCCQIRKRLALLRLKKITPSVRLHDPYVVAILIAIAHENSVEQEANTSFFSQVVLSSRNKDRVFIYRAHITSSLLRSLDEPTFNPTDPLSIPIQVQTIRYKPYRSFRDRLHAQLYDGRDLSRSKELVKELQKRPCQSGPTG</sequence>
<comment type="caution">
    <text evidence="1">The sequence shown here is derived from an EMBL/GenBank/DDBJ whole genome shotgun (WGS) entry which is preliminary data.</text>
</comment>
<organism evidence="1 2">
    <name type="scientific">Ophiocordyceps sinensis</name>
    <dbReference type="NCBI Taxonomy" id="72228"/>
    <lineage>
        <taxon>Eukaryota</taxon>
        <taxon>Fungi</taxon>
        <taxon>Dikarya</taxon>
        <taxon>Ascomycota</taxon>
        <taxon>Pezizomycotina</taxon>
        <taxon>Sordariomycetes</taxon>
        <taxon>Hypocreomycetidae</taxon>
        <taxon>Hypocreales</taxon>
        <taxon>Ophiocordycipitaceae</taxon>
        <taxon>Ophiocordyceps</taxon>
    </lineage>
</organism>
<evidence type="ECO:0000313" key="2">
    <source>
        <dbReference type="Proteomes" id="UP000557566"/>
    </source>
</evidence>
<dbReference type="OrthoDB" id="5343483at2759"/>
<evidence type="ECO:0000313" key="1">
    <source>
        <dbReference type="EMBL" id="KAF4508580.1"/>
    </source>
</evidence>
<dbReference type="Proteomes" id="UP000557566">
    <property type="component" value="Unassembled WGS sequence"/>
</dbReference>